<evidence type="ECO:0000313" key="12">
    <source>
        <dbReference type="Proteomes" id="UP000825002"/>
    </source>
</evidence>
<protein>
    <recommendedName>
        <fullName evidence="7">CAAX prenyl protease</fullName>
        <ecNumber evidence="7">3.4.24.84</ecNumber>
    </recommendedName>
</protein>
<feature type="domain" description="Peptidase M48" evidence="9">
    <location>
        <begin position="238"/>
        <end position="465"/>
    </location>
</feature>
<dbReference type="InterPro" id="IPR001915">
    <property type="entry name" value="Peptidase_M48"/>
</dbReference>
<dbReference type="Proteomes" id="UP000825002">
    <property type="component" value="Unassembled WGS sequence"/>
</dbReference>
<keyword evidence="1 7" id="KW-0645">Protease</keyword>
<gene>
    <name evidence="11" type="primary">ZMPSTE24</name>
    <name evidence="11" type="ORF">GZH46_00555</name>
</gene>
<feature type="non-terminal residue" evidence="11">
    <location>
        <position position="1"/>
    </location>
</feature>
<evidence type="ECO:0000256" key="5">
    <source>
        <dbReference type="ARBA" id="ARBA00023049"/>
    </source>
</evidence>
<evidence type="ECO:0000256" key="1">
    <source>
        <dbReference type="ARBA" id="ARBA00022670"/>
    </source>
</evidence>
<feature type="compositionally biased region" description="Basic and acidic residues" evidence="8">
    <location>
        <begin position="304"/>
        <end position="318"/>
    </location>
</feature>
<evidence type="ECO:0000256" key="4">
    <source>
        <dbReference type="ARBA" id="ARBA00022833"/>
    </source>
</evidence>
<keyword evidence="7" id="KW-1133">Transmembrane helix</keyword>
<comment type="cofactor">
    <cofactor evidence="7">
        <name>Zn(2+)</name>
        <dbReference type="ChEBI" id="CHEBI:29105"/>
    </cofactor>
    <text evidence="7">Binds 1 zinc ion per subunit.</text>
</comment>
<dbReference type="CDD" id="cd07343">
    <property type="entry name" value="M48A_Zmpste24p_like"/>
    <property type="match status" value="1"/>
</dbReference>
<feature type="transmembrane region" description="Helical" evidence="7">
    <location>
        <begin position="23"/>
        <end position="44"/>
    </location>
</feature>
<evidence type="ECO:0000313" key="11">
    <source>
        <dbReference type="EMBL" id="KAG9510883.1"/>
    </source>
</evidence>
<feature type="transmembrane region" description="Helical" evidence="7">
    <location>
        <begin position="351"/>
        <end position="373"/>
    </location>
</feature>
<name>A0ABQ7SBT9_9ACAR</name>
<evidence type="ECO:0000259" key="9">
    <source>
        <dbReference type="Pfam" id="PF01435"/>
    </source>
</evidence>
<organism evidence="11 12">
    <name type="scientific">Fragariocoptes setiger</name>
    <dbReference type="NCBI Taxonomy" id="1670756"/>
    <lineage>
        <taxon>Eukaryota</taxon>
        <taxon>Metazoa</taxon>
        <taxon>Ecdysozoa</taxon>
        <taxon>Arthropoda</taxon>
        <taxon>Chelicerata</taxon>
        <taxon>Arachnida</taxon>
        <taxon>Acari</taxon>
        <taxon>Acariformes</taxon>
        <taxon>Trombidiformes</taxon>
        <taxon>Prostigmata</taxon>
        <taxon>Eupodina</taxon>
        <taxon>Eriophyoidea</taxon>
        <taxon>Phytoptidae</taxon>
        <taxon>Fragariocoptes</taxon>
    </lineage>
</organism>
<keyword evidence="7" id="KW-0472">Membrane</keyword>
<keyword evidence="7" id="KW-0812">Transmembrane</keyword>
<keyword evidence="2 7" id="KW-0479">Metal-binding</keyword>
<evidence type="ECO:0000256" key="6">
    <source>
        <dbReference type="ARBA" id="ARBA00044456"/>
    </source>
</evidence>
<dbReference type="Gene3D" id="3.30.2010.10">
    <property type="entry name" value="Metalloproteases ('zincins'), catalytic domain"/>
    <property type="match status" value="1"/>
</dbReference>
<feature type="transmembrane region" description="Helical" evidence="7">
    <location>
        <begin position="134"/>
        <end position="159"/>
    </location>
</feature>
<keyword evidence="4 7" id="KW-0862">Zinc</keyword>
<dbReference type="Pfam" id="PF01435">
    <property type="entry name" value="Peptidase_M48"/>
    <property type="match status" value="1"/>
</dbReference>
<evidence type="ECO:0000256" key="2">
    <source>
        <dbReference type="ARBA" id="ARBA00022723"/>
    </source>
</evidence>
<evidence type="ECO:0000259" key="10">
    <source>
        <dbReference type="Pfam" id="PF16491"/>
    </source>
</evidence>
<comment type="similarity">
    <text evidence="7">Belongs to the peptidase M48A family.</text>
</comment>
<reference evidence="11 12" key="1">
    <citation type="submission" date="2020-10" db="EMBL/GenBank/DDBJ databases">
        <authorList>
            <person name="Klimov P.B."/>
            <person name="Dyachkov S.M."/>
            <person name="Chetverikov P.E."/>
        </authorList>
    </citation>
    <scope>NUCLEOTIDE SEQUENCE [LARGE SCALE GENOMIC DNA]</scope>
    <source>
        <strain evidence="11">BMOC 18-1129-001#AD2665</strain>
        <tissue evidence="11">Entire mites</tissue>
    </source>
</reference>
<feature type="transmembrane region" description="Helical" evidence="7">
    <location>
        <begin position="180"/>
        <end position="199"/>
    </location>
</feature>
<comment type="caution">
    <text evidence="11">The sequence shown here is derived from an EMBL/GenBank/DDBJ whole genome shotgun (WGS) entry which is preliminary data.</text>
</comment>
<dbReference type="PANTHER" id="PTHR10120">
    <property type="entry name" value="CAAX PRENYL PROTEASE 1"/>
    <property type="match status" value="1"/>
</dbReference>
<dbReference type="EC" id="3.4.24.84" evidence="7"/>
<dbReference type="InterPro" id="IPR032456">
    <property type="entry name" value="Peptidase_M48_N"/>
</dbReference>
<feature type="transmembrane region" description="Helical" evidence="7">
    <location>
        <begin position="82"/>
        <end position="106"/>
    </location>
</feature>
<comment type="function">
    <text evidence="7">Proteolytically removes the C-terminal three residues of farnesylated proteins.</text>
</comment>
<keyword evidence="7" id="KW-0256">Endoplasmic reticulum</keyword>
<proteinExistence type="inferred from homology"/>
<sequence length="469" mass="53686">MESIELIRSHLSQTLMPYWTPTYIWYGVITFSWLVFLWNTYLAIRQFRLYLSTKEVPSELNTILDQETLEKARAYNIDRARFSFISGTFDEIQGTLVLIFLLPLLWSKSGELRDRLHLQSSSDSVVLNEITQSLIFTLISTLLSALVGLPFSLYSTFVIEERHGFNKQTLGFYAKDKVKKLLVSFAITSPIIAAIIAIVRLGGPYFFFYLWVFVTFVTLVLMAFHAEIAALFDKFTPLPEGELRNKIKTLASSIKFPLTQIYVVKGSARSAHSNAYFFGFFNRKRIVLYDTLIKGYKDETEEPNSDKTSKSSEESGSGCDHDEILAVLGHELGHWYLNHVVKNIAFSEVNLLLIFLLFSQLYQNVALFAAFGFHSERPVIIGLMLVMMYIFAPYNEIIGFVTVSLSRRYEFQADNFAKGLGKATELKSALIKLNKDNLGFPVYDKLYSMFNHSHPPLLERIRALSIKEE</sequence>
<feature type="transmembrane region" description="Helical" evidence="7">
    <location>
        <begin position="379"/>
        <end position="403"/>
    </location>
</feature>
<feature type="transmembrane region" description="Helical" evidence="7">
    <location>
        <begin position="205"/>
        <end position="224"/>
    </location>
</feature>
<comment type="subcellular location">
    <subcellularLocation>
        <location evidence="7">Endoplasmic reticulum membrane</location>
        <topology evidence="7">Multi-pass membrane protein</topology>
    </subcellularLocation>
</comment>
<keyword evidence="3 7" id="KW-0378">Hydrolase</keyword>
<keyword evidence="12" id="KW-1185">Reference proteome</keyword>
<accession>A0ABQ7SBT9</accession>
<feature type="domain" description="CAAX prenyl protease 1 N-terminal" evidence="10">
    <location>
        <begin position="46"/>
        <end position="234"/>
    </location>
</feature>
<evidence type="ECO:0000256" key="7">
    <source>
        <dbReference type="RuleBase" id="RU366005"/>
    </source>
</evidence>
<comment type="catalytic activity">
    <reaction evidence="6 7">
        <text>Hydrolyzes the peptide bond -P2-(S-farnesyl or geranylgeranyl)C-P1'-P2'-P3'-COOH where P1' and P2' are amino acids with aliphatic side chains and P3' is any C-terminal residue.</text>
        <dbReference type="EC" id="3.4.24.84"/>
    </reaction>
</comment>
<feature type="region of interest" description="Disordered" evidence="8">
    <location>
        <begin position="299"/>
        <end position="318"/>
    </location>
</feature>
<dbReference type="InterPro" id="IPR027057">
    <property type="entry name" value="CAXX_Prtase_1"/>
</dbReference>
<keyword evidence="5 7" id="KW-0482">Metalloprotease</keyword>
<dbReference type="Pfam" id="PF16491">
    <property type="entry name" value="Peptidase_M48_N"/>
    <property type="match status" value="1"/>
</dbReference>
<dbReference type="EMBL" id="JAIFTH010000060">
    <property type="protein sequence ID" value="KAG9510883.1"/>
    <property type="molecule type" value="Genomic_DNA"/>
</dbReference>
<evidence type="ECO:0000256" key="8">
    <source>
        <dbReference type="SAM" id="MobiDB-lite"/>
    </source>
</evidence>
<evidence type="ECO:0000256" key="3">
    <source>
        <dbReference type="ARBA" id="ARBA00022801"/>
    </source>
</evidence>